<protein>
    <submittedName>
        <fullName evidence="1">Uncharacterized protein</fullName>
    </submittedName>
</protein>
<dbReference type="EMBL" id="GBRH01174598">
    <property type="protein sequence ID" value="JAE23298.1"/>
    <property type="molecule type" value="Transcribed_RNA"/>
</dbReference>
<organism evidence="1">
    <name type="scientific">Arundo donax</name>
    <name type="common">Giant reed</name>
    <name type="synonym">Donax arundinaceus</name>
    <dbReference type="NCBI Taxonomy" id="35708"/>
    <lineage>
        <taxon>Eukaryota</taxon>
        <taxon>Viridiplantae</taxon>
        <taxon>Streptophyta</taxon>
        <taxon>Embryophyta</taxon>
        <taxon>Tracheophyta</taxon>
        <taxon>Spermatophyta</taxon>
        <taxon>Magnoliopsida</taxon>
        <taxon>Liliopsida</taxon>
        <taxon>Poales</taxon>
        <taxon>Poaceae</taxon>
        <taxon>PACMAD clade</taxon>
        <taxon>Arundinoideae</taxon>
        <taxon>Arundineae</taxon>
        <taxon>Arundo</taxon>
    </lineage>
</organism>
<sequence length="42" mass="4675">MRTRTRMKMITTSRCTALNACAMADSTRTLYASVTGHVMYAT</sequence>
<accession>A0A0A9GRH5</accession>
<reference evidence="1" key="1">
    <citation type="submission" date="2014-09" db="EMBL/GenBank/DDBJ databases">
        <authorList>
            <person name="Magalhaes I.L.F."/>
            <person name="Oliveira U."/>
            <person name="Santos F.R."/>
            <person name="Vidigal T.H.D.A."/>
            <person name="Brescovit A.D."/>
            <person name="Santos A.J."/>
        </authorList>
    </citation>
    <scope>NUCLEOTIDE SEQUENCE</scope>
    <source>
        <tissue evidence="1">Shoot tissue taken approximately 20 cm above the soil surface</tissue>
    </source>
</reference>
<proteinExistence type="predicted"/>
<dbReference type="EMBL" id="GBRH01178332">
    <property type="protein sequence ID" value="JAE19564.1"/>
    <property type="molecule type" value="Transcribed_RNA"/>
</dbReference>
<name>A0A0A9GRH5_ARUDO</name>
<reference evidence="1" key="2">
    <citation type="journal article" date="2015" name="Data Brief">
        <title>Shoot transcriptome of the giant reed, Arundo donax.</title>
        <authorList>
            <person name="Barrero R.A."/>
            <person name="Guerrero F.D."/>
            <person name="Moolhuijzen P."/>
            <person name="Goolsby J.A."/>
            <person name="Tidwell J."/>
            <person name="Bellgard S.E."/>
            <person name="Bellgard M.I."/>
        </authorList>
    </citation>
    <scope>NUCLEOTIDE SEQUENCE</scope>
    <source>
        <tissue evidence="1">Shoot tissue taken approximately 20 cm above the soil surface</tissue>
    </source>
</reference>
<dbReference type="AlphaFoldDB" id="A0A0A9GRH5"/>
<evidence type="ECO:0000313" key="1">
    <source>
        <dbReference type="EMBL" id="JAE23298.1"/>
    </source>
</evidence>